<accession>A0AAW9RLL6</accession>
<evidence type="ECO:0000313" key="1">
    <source>
        <dbReference type="EMBL" id="MEJ8573107.1"/>
    </source>
</evidence>
<evidence type="ECO:0000313" key="2">
    <source>
        <dbReference type="Proteomes" id="UP001378188"/>
    </source>
</evidence>
<sequence>MAAAFCLLVLAYVTLGTWASGSVCIQLPNGLLLGREALVDPYTPYWQPNVILKYPDGTPVLSDWVDSFYFTETTVWGGTLNGVLKGLGGDGRDHPAYRESVFFAYRPDAGLVYLHEDPDTYERLKQEAGQIIWVLGPEVHTNLLGTFLKLVEDPASRRKFCPLPILPDRRRGVH</sequence>
<proteinExistence type="predicted"/>
<dbReference type="EMBL" id="JAZHOF010000006">
    <property type="protein sequence ID" value="MEJ8573107.1"/>
    <property type="molecule type" value="Genomic_DNA"/>
</dbReference>
<name>A0AAW9RLL6_9HYPH</name>
<protein>
    <submittedName>
        <fullName evidence="1">Uncharacterized protein</fullName>
    </submittedName>
</protein>
<organism evidence="1 2">
    <name type="scientific">Microbaculum marinum</name>
    <dbReference type="NCBI Taxonomy" id="1764581"/>
    <lineage>
        <taxon>Bacteria</taxon>
        <taxon>Pseudomonadati</taxon>
        <taxon>Pseudomonadota</taxon>
        <taxon>Alphaproteobacteria</taxon>
        <taxon>Hyphomicrobiales</taxon>
        <taxon>Tepidamorphaceae</taxon>
        <taxon>Microbaculum</taxon>
    </lineage>
</organism>
<gene>
    <name evidence="1" type="ORF">V3328_16565</name>
</gene>
<comment type="caution">
    <text evidence="1">The sequence shown here is derived from an EMBL/GenBank/DDBJ whole genome shotgun (WGS) entry which is preliminary data.</text>
</comment>
<keyword evidence="2" id="KW-1185">Reference proteome</keyword>
<dbReference type="Proteomes" id="UP001378188">
    <property type="component" value="Unassembled WGS sequence"/>
</dbReference>
<dbReference type="AlphaFoldDB" id="A0AAW9RLL6"/>
<reference evidence="1 2" key="1">
    <citation type="submission" date="2024-02" db="EMBL/GenBank/DDBJ databases">
        <title>Genome analysis and characterization of Microbaculum marinisediminis sp. nov., isolated from marine sediment.</title>
        <authorList>
            <person name="Du Z.-J."/>
            <person name="Ye Y.-Q."/>
            <person name="Zhang Z.-R."/>
            <person name="Yuan S.-M."/>
            <person name="Zhang X.-Y."/>
        </authorList>
    </citation>
    <scope>NUCLEOTIDE SEQUENCE [LARGE SCALE GENOMIC DNA]</scope>
    <source>
        <strain evidence="1 2">SDUM1044001</strain>
    </source>
</reference>